<dbReference type="AlphaFoldDB" id="N1QH54"/>
<feature type="compositionally biased region" description="Polar residues" evidence="4">
    <location>
        <begin position="427"/>
        <end position="440"/>
    </location>
</feature>
<proteinExistence type="predicted"/>
<name>N1QH54_SPHMS</name>
<dbReference type="InterPro" id="IPR019787">
    <property type="entry name" value="Znf_PHD-finger"/>
</dbReference>
<dbReference type="RefSeq" id="XP_016758614.1">
    <property type="nucleotide sequence ID" value="XM_016906272.1"/>
</dbReference>
<dbReference type="GO" id="GO:0061188">
    <property type="term" value="P:negative regulation of rDNA heterochromatin formation"/>
    <property type="evidence" value="ECO:0007669"/>
    <property type="project" value="TreeGrafter"/>
</dbReference>
<dbReference type="OMA" id="RPRYMNP"/>
<feature type="compositionally biased region" description="Pro residues" evidence="4">
    <location>
        <begin position="360"/>
        <end position="372"/>
    </location>
</feature>
<dbReference type="InterPro" id="IPR019786">
    <property type="entry name" value="Zinc_finger_PHD-type_CS"/>
</dbReference>
<dbReference type="InterPro" id="IPR053051">
    <property type="entry name" value="HDAC_complex_subunit"/>
</dbReference>
<accession>N1QH54</accession>
<dbReference type="SUPFAM" id="SSF57903">
    <property type="entry name" value="FYVE/PHD zinc finger"/>
    <property type="match status" value="1"/>
</dbReference>
<dbReference type="SMART" id="SM00249">
    <property type="entry name" value="PHD"/>
    <property type="match status" value="1"/>
</dbReference>
<dbReference type="GO" id="GO:0008270">
    <property type="term" value="F:zinc ion binding"/>
    <property type="evidence" value="ECO:0007669"/>
    <property type="project" value="UniProtKB-KW"/>
</dbReference>
<dbReference type="HOGENOM" id="CLU_020879_0_1_1"/>
<dbReference type="PANTHER" id="PTHR47793">
    <property type="entry name" value="HISTONE DEACETYLASE COMPLEX SUBUNIT CTI6"/>
    <property type="match status" value="1"/>
</dbReference>
<feature type="compositionally biased region" description="Basic and acidic residues" evidence="4">
    <location>
        <begin position="195"/>
        <end position="207"/>
    </location>
</feature>
<feature type="compositionally biased region" description="Polar residues" evidence="4">
    <location>
        <begin position="37"/>
        <end position="53"/>
    </location>
</feature>
<feature type="domain" description="Zinc finger PHD-type" evidence="5">
    <location>
        <begin position="96"/>
        <end position="161"/>
    </location>
</feature>
<keyword evidence="2" id="KW-0863">Zinc-finger</keyword>
<feature type="region of interest" description="Disordered" evidence="4">
    <location>
        <begin position="496"/>
        <end position="527"/>
    </location>
</feature>
<feature type="region of interest" description="Disordered" evidence="4">
    <location>
        <begin position="181"/>
        <end position="474"/>
    </location>
</feature>
<evidence type="ECO:0000256" key="4">
    <source>
        <dbReference type="SAM" id="MobiDB-lite"/>
    </source>
</evidence>
<dbReference type="OrthoDB" id="418595at2759"/>
<dbReference type="PROSITE" id="PS01359">
    <property type="entry name" value="ZF_PHD_1"/>
    <property type="match status" value="1"/>
</dbReference>
<feature type="compositionally biased region" description="Acidic residues" evidence="4">
    <location>
        <begin position="80"/>
        <end position="91"/>
    </location>
</feature>
<evidence type="ECO:0000313" key="7">
    <source>
        <dbReference type="Proteomes" id="UP000016931"/>
    </source>
</evidence>
<dbReference type="GO" id="GO:0061186">
    <property type="term" value="P:negative regulation of silent mating-type cassette heterochromatin formation"/>
    <property type="evidence" value="ECO:0007669"/>
    <property type="project" value="TreeGrafter"/>
</dbReference>
<dbReference type="Gene3D" id="3.30.40.10">
    <property type="entry name" value="Zinc/RING finger domain, C3HC4 (zinc finger)"/>
    <property type="match status" value="1"/>
</dbReference>
<dbReference type="Proteomes" id="UP000016931">
    <property type="component" value="Unassembled WGS sequence"/>
</dbReference>
<dbReference type="InterPro" id="IPR013083">
    <property type="entry name" value="Znf_RING/FYVE/PHD"/>
</dbReference>
<gene>
    <name evidence="6" type="ORF">SEPMUDRAFT_150587</name>
</gene>
<protein>
    <recommendedName>
        <fullName evidence="5">Zinc finger PHD-type domain-containing protein</fullName>
    </recommendedName>
</protein>
<evidence type="ECO:0000259" key="5">
    <source>
        <dbReference type="SMART" id="SM00249"/>
    </source>
</evidence>
<evidence type="ECO:0000256" key="3">
    <source>
        <dbReference type="ARBA" id="ARBA00022833"/>
    </source>
</evidence>
<dbReference type="STRING" id="692275.N1QH54"/>
<reference evidence="6 7" key="1">
    <citation type="journal article" date="2012" name="PLoS Pathog.">
        <title>Diverse lifestyles and strategies of plant pathogenesis encoded in the genomes of eighteen Dothideomycetes fungi.</title>
        <authorList>
            <person name="Ohm R.A."/>
            <person name="Feau N."/>
            <person name="Henrissat B."/>
            <person name="Schoch C.L."/>
            <person name="Horwitz B.A."/>
            <person name="Barry K.W."/>
            <person name="Condon B.J."/>
            <person name="Copeland A.C."/>
            <person name="Dhillon B."/>
            <person name="Glaser F."/>
            <person name="Hesse C.N."/>
            <person name="Kosti I."/>
            <person name="LaButti K."/>
            <person name="Lindquist E.A."/>
            <person name="Lucas S."/>
            <person name="Salamov A.A."/>
            <person name="Bradshaw R.E."/>
            <person name="Ciuffetti L."/>
            <person name="Hamelin R.C."/>
            <person name="Kema G.H.J."/>
            <person name="Lawrence C."/>
            <person name="Scott J.A."/>
            <person name="Spatafora J.W."/>
            <person name="Turgeon B.G."/>
            <person name="de Wit P.J.G.M."/>
            <person name="Zhong S."/>
            <person name="Goodwin S.B."/>
            <person name="Grigoriev I.V."/>
        </authorList>
    </citation>
    <scope>NUCLEOTIDE SEQUENCE [LARGE SCALE GENOMIC DNA]</scope>
    <source>
        <strain evidence="6 7">SO2202</strain>
    </source>
</reference>
<dbReference type="GO" id="GO:0070210">
    <property type="term" value="C:Rpd3L-Expanded complex"/>
    <property type="evidence" value="ECO:0007669"/>
    <property type="project" value="TreeGrafter"/>
</dbReference>
<feature type="compositionally biased region" description="Low complexity" evidence="4">
    <location>
        <begin position="12"/>
        <end position="30"/>
    </location>
</feature>
<feature type="compositionally biased region" description="Basic and acidic residues" evidence="4">
    <location>
        <begin position="260"/>
        <end position="271"/>
    </location>
</feature>
<dbReference type="EMBL" id="KB456267">
    <property type="protein sequence ID" value="EMF10493.1"/>
    <property type="molecule type" value="Genomic_DNA"/>
</dbReference>
<feature type="compositionally biased region" description="Basic and acidic residues" evidence="4">
    <location>
        <begin position="68"/>
        <end position="79"/>
    </location>
</feature>
<keyword evidence="7" id="KW-1185">Reference proteome</keyword>
<dbReference type="PANTHER" id="PTHR47793:SF1">
    <property type="entry name" value="HISTONE DEACETYLASE COMPLEX SUBUNIT CTI6"/>
    <property type="match status" value="1"/>
</dbReference>
<keyword evidence="1" id="KW-0479">Metal-binding</keyword>
<feature type="compositionally biased region" description="Basic and acidic residues" evidence="4">
    <location>
        <begin position="308"/>
        <end position="341"/>
    </location>
</feature>
<dbReference type="InterPro" id="IPR001965">
    <property type="entry name" value="Znf_PHD"/>
</dbReference>
<feature type="region of interest" description="Disordered" evidence="4">
    <location>
        <begin position="1"/>
        <end position="91"/>
    </location>
</feature>
<dbReference type="eggNOG" id="KOG1844">
    <property type="taxonomic scope" value="Eukaryota"/>
</dbReference>
<evidence type="ECO:0000313" key="6">
    <source>
        <dbReference type="EMBL" id="EMF10493.1"/>
    </source>
</evidence>
<sequence>MPPSPPARRSTRGAPPAAPASTTSSTISSTRQDRNVRGTNNAKSATPRSLSSEDISEPPRRSQRSQVAHKDDDPSKTEDAVEDPDEEAMDEDEITRCICGLQEYPGPPLSEAFAGLPDAQAEDAGELFILCDGCSVWQHGGCVGIVAENLTPEKYFCERCRPKLHALGTDSRGQSYSLYLPLHPKASTRKNSVSKPDDKARKERESLASRASVDPATGKRRATMRSKEHDEEEEQIRIAIERSTREVSSKGGTGRRNGKRTRDDSSEESKSDHKRQRRSSESIPLAARNISPHTEDSEDQTTGKGKAKRELLEKREQEKERTRSEAAGRRQERARSRRGGDDPEQAEETNPEPTLNAKASPPPPSSQPPSPPAAEKTTYRKGPGKKPAKKLGNNQYTKAKLEQAAASPHGRKKTLNQPPGSGDETTENLTNGDNNGSKQSPGAPEVPTGTGKGKFGRGKKTANGNGVKADNEPVERTFTNMQAALVSMSAYVERHKADTEHLQSASVQPLGSDATPSSDRSGEGQSAFEMGLSLQKNIEVWQRQWGHLAGSGGTVS</sequence>
<dbReference type="InterPro" id="IPR011011">
    <property type="entry name" value="Znf_FYVE_PHD"/>
</dbReference>
<dbReference type="Pfam" id="PF00628">
    <property type="entry name" value="PHD"/>
    <property type="match status" value="1"/>
</dbReference>
<feature type="compositionally biased region" description="Basic and acidic residues" evidence="4">
    <location>
        <begin position="225"/>
        <end position="248"/>
    </location>
</feature>
<dbReference type="GO" id="GO:0033698">
    <property type="term" value="C:Rpd3L complex"/>
    <property type="evidence" value="ECO:0007669"/>
    <property type="project" value="TreeGrafter"/>
</dbReference>
<organism evidence="6 7">
    <name type="scientific">Sphaerulina musiva (strain SO2202)</name>
    <name type="common">Poplar stem canker fungus</name>
    <name type="synonym">Septoria musiva</name>
    <dbReference type="NCBI Taxonomy" id="692275"/>
    <lineage>
        <taxon>Eukaryota</taxon>
        <taxon>Fungi</taxon>
        <taxon>Dikarya</taxon>
        <taxon>Ascomycota</taxon>
        <taxon>Pezizomycotina</taxon>
        <taxon>Dothideomycetes</taxon>
        <taxon>Dothideomycetidae</taxon>
        <taxon>Mycosphaerellales</taxon>
        <taxon>Mycosphaerellaceae</taxon>
        <taxon>Sphaerulina</taxon>
    </lineage>
</organism>
<evidence type="ECO:0000256" key="2">
    <source>
        <dbReference type="ARBA" id="ARBA00022771"/>
    </source>
</evidence>
<feature type="compositionally biased region" description="Polar residues" evidence="4">
    <location>
        <begin position="502"/>
        <end position="519"/>
    </location>
</feature>
<evidence type="ECO:0000256" key="1">
    <source>
        <dbReference type="ARBA" id="ARBA00022723"/>
    </source>
</evidence>
<dbReference type="GeneID" id="27903409"/>
<keyword evidence="3" id="KW-0862">Zinc</keyword>